<reference evidence="1 3" key="1">
    <citation type="submission" date="2015-02" db="EMBL/GenBank/DDBJ databases">
        <authorList>
            <person name="Chooi Y.-H."/>
        </authorList>
    </citation>
    <scope>NUCLEOTIDE SEQUENCE [LARGE SCALE GENOMIC DNA]</scope>
    <source>
        <strain evidence="1">E3</strain>
    </source>
</reference>
<sequence length="111" mass="12500">MPRSKVQRRRQTRGAGSQSKWVLVAVDGVLPEEYSEFYNGIWAGDAIAAAKKVYRRMKWAESITVASCDNHNEVHHFDSSAFSLSADHKRSQDHRRSCMSKLDVALAGYVS</sequence>
<dbReference type="Proteomes" id="UP000290189">
    <property type="component" value="Unassembled WGS sequence"/>
</dbReference>
<keyword evidence="2" id="KW-0496">Mitochondrion</keyword>
<evidence type="ECO:0000313" key="2">
    <source>
        <dbReference type="EMBL" id="SPQ93551.1"/>
    </source>
</evidence>
<proteinExistence type="predicted"/>
<dbReference type="EMBL" id="CDSF01000122">
    <property type="protein sequence ID" value="CEP02273.1"/>
    <property type="molecule type" value="Genomic_DNA"/>
</dbReference>
<keyword evidence="3" id="KW-1185">Reference proteome</keyword>
<gene>
    <name evidence="1" type="ORF">PBRA_002538</name>
    <name evidence="2" type="ORF">PLBR_LOCUS766</name>
</gene>
<evidence type="ECO:0000313" key="1">
    <source>
        <dbReference type="EMBL" id="CEP02273.1"/>
    </source>
</evidence>
<accession>A0A0G4J3S1</accession>
<evidence type="ECO:0000313" key="3">
    <source>
        <dbReference type="Proteomes" id="UP000039324"/>
    </source>
</evidence>
<organism evidence="1 3">
    <name type="scientific">Plasmodiophora brassicae</name>
    <name type="common">Clubroot disease agent</name>
    <dbReference type="NCBI Taxonomy" id="37360"/>
    <lineage>
        <taxon>Eukaryota</taxon>
        <taxon>Sar</taxon>
        <taxon>Rhizaria</taxon>
        <taxon>Endomyxa</taxon>
        <taxon>Phytomyxea</taxon>
        <taxon>Plasmodiophorida</taxon>
        <taxon>Plasmodiophoridae</taxon>
        <taxon>Plasmodiophora</taxon>
    </lineage>
</organism>
<protein>
    <submittedName>
        <fullName evidence="1">Uncharacterized protein</fullName>
    </submittedName>
</protein>
<dbReference type="AlphaFoldDB" id="A0A0G4J3S1"/>
<name>A0A0G4J3S1_PLABS</name>
<reference evidence="2 4" key="2">
    <citation type="submission" date="2018-03" db="EMBL/GenBank/DDBJ databases">
        <authorList>
            <person name="Fogelqvist J."/>
        </authorList>
    </citation>
    <scope>NUCLEOTIDE SEQUENCE [LARGE SCALE GENOMIC DNA]</scope>
</reference>
<dbReference type="Proteomes" id="UP000039324">
    <property type="component" value="Unassembled WGS sequence"/>
</dbReference>
<geneLocation type="mitochondrion" evidence="2"/>
<dbReference type="EMBL" id="OVEO01000001">
    <property type="protein sequence ID" value="SPQ93551.1"/>
    <property type="molecule type" value="Genomic_DNA"/>
</dbReference>
<evidence type="ECO:0000313" key="4">
    <source>
        <dbReference type="Proteomes" id="UP000290189"/>
    </source>
</evidence>